<gene>
    <name evidence="1" type="ORF">JYU34_018293</name>
</gene>
<evidence type="ECO:0000313" key="1">
    <source>
        <dbReference type="EMBL" id="KAG7298640.1"/>
    </source>
</evidence>
<name>A0ABQ7Q0F2_PLUXY</name>
<evidence type="ECO:0000313" key="2">
    <source>
        <dbReference type="Proteomes" id="UP000823941"/>
    </source>
</evidence>
<dbReference type="EMBL" id="JAHIBW010000024">
    <property type="protein sequence ID" value="KAG7298640.1"/>
    <property type="molecule type" value="Genomic_DNA"/>
</dbReference>
<proteinExistence type="predicted"/>
<protein>
    <submittedName>
        <fullName evidence="1">Uncharacterized protein</fullName>
    </submittedName>
</protein>
<accession>A0ABQ7Q0F2</accession>
<dbReference type="Proteomes" id="UP000823941">
    <property type="component" value="Chromosome 24"/>
</dbReference>
<reference evidence="1 2" key="1">
    <citation type="submission" date="2021-06" db="EMBL/GenBank/DDBJ databases">
        <title>A haploid diamondback moth (Plutella xylostella L.) genome assembly resolves 31 chromosomes and identifies a diamide resistance mutation.</title>
        <authorList>
            <person name="Ward C.M."/>
            <person name="Perry K.D."/>
            <person name="Baker G."/>
            <person name="Powis K."/>
            <person name="Heckel D.G."/>
            <person name="Baxter S.W."/>
        </authorList>
    </citation>
    <scope>NUCLEOTIDE SEQUENCE [LARGE SCALE GENOMIC DNA]</scope>
    <source>
        <strain evidence="1 2">LV</strain>
        <tissue evidence="1">Single pupa</tissue>
    </source>
</reference>
<sequence length="97" mass="11000">MDTSERIKFSPKSDEEYRVTQAYLSKPEKSEGVAWFSYSFPSERNLNVTIRGFPADTAIEEVLRTMGYEPDFLCALYKHERAGQDALCSPNCGVPLI</sequence>
<comment type="caution">
    <text evidence="1">The sequence shown here is derived from an EMBL/GenBank/DDBJ whole genome shotgun (WGS) entry which is preliminary data.</text>
</comment>
<keyword evidence="2" id="KW-1185">Reference proteome</keyword>
<organism evidence="1 2">
    <name type="scientific">Plutella xylostella</name>
    <name type="common">Diamondback moth</name>
    <name type="synonym">Plutella maculipennis</name>
    <dbReference type="NCBI Taxonomy" id="51655"/>
    <lineage>
        <taxon>Eukaryota</taxon>
        <taxon>Metazoa</taxon>
        <taxon>Ecdysozoa</taxon>
        <taxon>Arthropoda</taxon>
        <taxon>Hexapoda</taxon>
        <taxon>Insecta</taxon>
        <taxon>Pterygota</taxon>
        <taxon>Neoptera</taxon>
        <taxon>Endopterygota</taxon>
        <taxon>Lepidoptera</taxon>
        <taxon>Glossata</taxon>
        <taxon>Ditrysia</taxon>
        <taxon>Yponomeutoidea</taxon>
        <taxon>Plutellidae</taxon>
        <taxon>Plutella</taxon>
    </lineage>
</organism>